<gene>
    <name evidence="13" type="primary">scnn1g-b</name>
    <name evidence="13" type="ORF">AWC38_SpisGene4304</name>
</gene>
<keyword evidence="2 11" id="KW-0813">Transport</keyword>
<accession>A0A2B4SP90</accession>
<comment type="similarity">
    <text evidence="11">Belongs to the amiloride-sensitive sodium channel (TC 1.A.6) family.</text>
</comment>
<keyword evidence="9 11" id="KW-0739">Sodium transport</keyword>
<evidence type="ECO:0000256" key="2">
    <source>
        <dbReference type="ARBA" id="ARBA00022448"/>
    </source>
</evidence>
<evidence type="ECO:0000256" key="4">
    <source>
        <dbReference type="ARBA" id="ARBA00022692"/>
    </source>
</evidence>
<dbReference type="PANTHER" id="PTHR11690:SF248">
    <property type="entry name" value="PICKPOCKET 17, ISOFORM A"/>
    <property type="match status" value="1"/>
</dbReference>
<reference evidence="14" key="1">
    <citation type="journal article" date="2017" name="bioRxiv">
        <title>Comparative analysis of the genomes of Stylophora pistillata and Acropora digitifera provides evidence for extensive differences between species of corals.</title>
        <authorList>
            <person name="Voolstra C.R."/>
            <person name="Li Y."/>
            <person name="Liew Y.J."/>
            <person name="Baumgarten S."/>
            <person name="Zoccola D."/>
            <person name="Flot J.-F."/>
            <person name="Tambutte S."/>
            <person name="Allemand D."/>
            <person name="Aranda M."/>
        </authorList>
    </citation>
    <scope>NUCLEOTIDE SEQUENCE [LARGE SCALE GENOMIC DNA]</scope>
</reference>
<dbReference type="Gene3D" id="2.60.470.10">
    <property type="entry name" value="Acid-sensing ion channels like domains"/>
    <property type="match status" value="1"/>
</dbReference>
<sequence length="407" mass="46096">MSSGKIVHDNYACIPGAVGYSENSSEIKEFPLKKKTTEIQESQGDFDKAEPSSFKKLLTHFAATTTAHGVGRIANAKSSLVRRLVWSLVSVGLYATLFWMCIALVVLYVKKPIVSRTEMSFEESLDFPAVTICNFNMLRKEKLEILQKTILPWVIASLAQRSGRRPPSSEQRVNITSINATEDAMRQQIQAQGNFMKESLLSKATNSYEKEILSNAEVDTKSLEKNFLDKVLKSIPEDELSKVGHDLDEMLKYCRWSSFNCKTGSLRMLWRQFWHWNYGNCFILNSGLTENGTKVPAVMNSDRGGPNNGLELDIFIDQESYTKLTDEAGVRVVLTDQSRMPFPFDEGFSIPTGFATSVGIKRKFVKRVDPYLNNSCVDEGRTGMDTRTIYTEKYYVNYSTQARLKYL</sequence>
<evidence type="ECO:0000256" key="3">
    <source>
        <dbReference type="ARBA" id="ARBA00022461"/>
    </source>
</evidence>
<comment type="caution">
    <text evidence="13">The sequence shown here is derived from an EMBL/GenBank/DDBJ whole genome shotgun (WGS) entry which is preliminary data.</text>
</comment>
<keyword evidence="5 12" id="KW-1133">Transmembrane helix</keyword>
<evidence type="ECO:0000256" key="5">
    <source>
        <dbReference type="ARBA" id="ARBA00022989"/>
    </source>
</evidence>
<evidence type="ECO:0000256" key="10">
    <source>
        <dbReference type="ARBA" id="ARBA00023303"/>
    </source>
</evidence>
<keyword evidence="6" id="KW-0915">Sodium</keyword>
<keyword evidence="14" id="KW-1185">Reference proteome</keyword>
<evidence type="ECO:0000313" key="13">
    <source>
        <dbReference type="EMBL" id="PFX30949.1"/>
    </source>
</evidence>
<dbReference type="AlphaFoldDB" id="A0A2B4SP90"/>
<dbReference type="EMBL" id="LSMT01000043">
    <property type="protein sequence ID" value="PFX30949.1"/>
    <property type="molecule type" value="Genomic_DNA"/>
</dbReference>
<keyword evidence="10 11" id="KW-0407">Ion channel</keyword>
<dbReference type="PRINTS" id="PR01078">
    <property type="entry name" value="AMINACHANNEL"/>
</dbReference>
<name>A0A2B4SP90_STYPI</name>
<dbReference type="InterPro" id="IPR001873">
    <property type="entry name" value="ENaC"/>
</dbReference>
<dbReference type="Pfam" id="PF00858">
    <property type="entry name" value="ASC"/>
    <property type="match status" value="1"/>
</dbReference>
<evidence type="ECO:0000256" key="12">
    <source>
        <dbReference type="SAM" id="Phobius"/>
    </source>
</evidence>
<evidence type="ECO:0000256" key="8">
    <source>
        <dbReference type="ARBA" id="ARBA00023136"/>
    </source>
</evidence>
<evidence type="ECO:0000256" key="6">
    <source>
        <dbReference type="ARBA" id="ARBA00023053"/>
    </source>
</evidence>
<proteinExistence type="inferred from homology"/>
<keyword evidence="7 11" id="KW-0406">Ion transport</keyword>
<evidence type="ECO:0000256" key="11">
    <source>
        <dbReference type="RuleBase" id="RU000679"/>
    </source>
</evidence>
<evidence type="ECO:0000313" key="14">
    <source>
        <dbReference type="Proteomes" id="UP000225706"/>
    </source>
</evidence>
<dbReference type="PANTHER" id="PTHR11690">
    <property type="entry name" value="AMILORIDE-SENSITIVE SODIUM CHANNEL-RELATED"/>
    <property type="match status" value="1"/>
</dbReference>
<keyword evidence="4 11" id="KW-0812">Transmembrane</keyword>
<evidence type="ECO:0000256" key="9">
    <source>
        <dbReference type="ARBA" id="ARBA00023201"/>
    </source>
</evidence>
<keyword evidence="3 11" id="KW-0894">Sodium channel</keyword>
<dbReference type="OrthoDB" id="6021021at2759"/>
<evidence type="ECO:0000256" key="1">
    <source>
        <dbReference type="ARBA" id="ARBA00004141"/>
    </source>
</evidence>
<comment type="subcellular location">
    <subcellularLocation>
        <location evidence="1">Membrane</location>
        <topology evidence="1">Multi-pass membrane protein</topology>
    </subcellularLocation>
</comment>
<dbReference type="GO" id="GO:0015280">
    <property type="term" value="F:ligand-gated sodium channel activity"/>
    <property type="evidence" value="ECO:0007669"/>
    <property type="project" value="TreeGrafter"/>
</dbReference>
<dbReference type="Proteomes" id="UP000225706">
    <property type="component" value="Unassembled WGS sequence"/>
</dbReference>
<protein>
    <submittedName>
        <fullName evidence="13">Amiloride-sensitive sodium channel subunit gamma-2</fullName>
    </submittedName>
</protein>
<evidence type="ECO:0000256" key="7">
    <source>
        <dbReference type="ARBA" id="ARBA00023065"/>
    </source>
</evidence>
<feature type="transmembrane region" description="Helical" evidence="12">
    <location>
        <begin position="84"/>
        <end position="109"/>
    </location>
</feature>
<dbReference type="STRING" id="50429.A0A2B4SP90"/>
<keyword evidence="8 12" id="KW-0472">Membrane</keyword>
<organism evidence="13 14">
    <name type="scientific">Stylophora pistillata</name>
    <name type="common">Smooth cauliflower coral</name>
    <dbReference type="NCBI Taxonomy" id="50429"/>
    <lineage>
        <taxon>Eukaryota</taxon>
        <taxon>Metazoa</taxon>
        <taxon>Cnidaria</taxon>
        <taxon>Anthozoa</taxon>
        <taxon>Hexacorallia</taxon>
        <taxon>Scleractinia</taxon>
        <taxon>Astrocoeniina</taxon>
        <taxon>Pocilloporidae</taxon>
        <taxon>Stylophora</taxon>
    </lineage>
</organism>
<dbReference type="GO" id="GO:0005886">
    <property type="term" value="C:plasma membrane"/>
    <property type="evidence" value="ECO:0007669"/>
    <property type="project" value="TreeGrafter"/>
</dbReference>